<gene>
    <name evidence="6" type="ORF">JBS370_LOCUS41607</name>
</gene>
<keyword evidence="5" id="KW-0325">Glycoprotein</keyword>
<accession>A0A820KH72</accession>
<protein>
    <submittedName>
        <fullName evidence="6">Uncharacterized protein</fullName>
    </submittedName>
</protein>
<comment type="subcellular location">
    <subcellularLocation>
        <location evidence="1">Endoplasmic reticulum</location>
    </subcellularLocation>
</comment>
<evidence type="ECO:0000313" key="6">
    <source>
        <dbReference type="EMBL" id="CAF4340400.1"/>
    </source>
</evidence>
<dbReference type="PANTHER" id="PTHR21420:SF10">
    <property type="entry name" value="GDP-FUCOSE PROTEIN O-FUCOSYLTRANSFERASE 1"/>
    <property type="match status" value="1"/>
</dbReference>
<comment type="caution">
    <text evidence="6">The sequence shown here is derived from an EMBL/GenBank/DDBJ whole genome shotgun (WGS) entry which is preliminary data.</text>
</comment>
<keyword evidence="4" id="KW-0256">Endoplasmic reticulum</keyword>
<sequence length="72" mass="8264">MSSRSLDERSCHAKDGNPFGPFWSYFNIDFDDDIYFQPLFYDIINPNSWNTKYPSTKYPVLAFSGPPGSFPG</sequence>
<evidence type="ECO:0000256" key="5">
    <source>
        <dbReference type="ARBA" id="ARBA00023180"/>
    </source>
</evidence>
<evidence type="ECO:0000256" key="2">
    <source>
        <dbReference type="ARBA" id="ARBA00004922"/>
    </source>
</evidence>
<dbReference type="GO" id="GO:0046922">
    <property type="term" value="F:peptide-O-fucosyltransferase activity"/>
    <property type="evidence" value="ECO:0007669"/>
    <property type="project" value="InterPro"/>
</dbReference>
<dbReference type="EMBL" id="CAJOBD010047358">
    <property type="protein sequence ID" value="CAF4340400.1"/>
    <property type="molecule type" value="Genomic_DNA"/>
</dbReference>
<feature type="non-terminal residue" evidence="6">
    <location>
        <position position="1"/>
    </location>
</feature>
<dbReference type="InterPro" id="IPR039922">
    <property type="entry name" value="POFUT1"/>
</dbReference>
<comment type="pathway">
    <text evidence="2">Protein modification; protein glycosylation.</text>
</comment>
<evidence type="ECO:0000313" key="7">
    <source>
        <dbReference type="Proteomes" id="UP000663836"/>
    </source>
</evidence>
<dbReference type="Proteomes" id="UP000663836">
    <property type="component" value="Unassembled WGS sequence"/>
</dbReference>
<keyword evidence="3" id="KW-0808">Transferase</keyword>
<reference evidence="6" key="1">
    <citation type="submission" date="2021-02" db="EMBL/GenBank/DDBJ databases">
        <authorList>
            <person name="Nowell W R."/>
        </authorList>
    </citation>
    <scope>NUCLEOTIDE SEQUENCE</scope>
</reference>
<evidence type="ECO:0000256" key="4">
    <source>
        <dbReference type="ARBA" id="ARBA00022824"/>
    </source>
</evidence>
<keyword evidence="3" id="KW-0328">Glycosyltransferase</keyword>
<evidence type="ECO:0000256" key="1">
    <source>
        <dbReference type="ARBA" id="ARBA00004240"/>
    </source>
</evidence>
<dbReference type="GO" id="GO:0005783">
    <property type="term" value="C:endoplasmic reticulum"/>
    <property type="evidence" value="ECO:0007669"/>
    <property type="project" value="UniProtKB-SubCell"/>
</dbReference>
<dbReference type="Gene3D" id="3.40.50.11340">
    <property type="match status" value="1"/>
</dbReference>
<proteinExistence type="predicted"/>
<organism evidence="6 7">
    <name type="scientific">Rotaria sordida</name>
    <dbReference type="NCBI Taxonomy" id="392033"/>
    <lineage>
        <taxon>Eukaryota</taxon>
        <taxon>Metazoa</taxon>
        <taxon>Spiralia</taxon>
        <taxon>Gnathifera</taxon>
        <taxon>Rotifera</taxon>
        <taxon>Eurotatoria</taxon>
        <taxon>Bdelloidea</taxon>
        <taxon>Philodinida</taxon>
        <taxon>Philodinidae</taxon>
        <taxon>Rotaria</taxon>
    </lineage>
</organism>
<dbReference type="UniPathway" id="UPA00378"/>
<dbReference type="GO" id="GO:0007219">
    <property type="term" value="P:Notch signaling pathway"/>
    <property type="evidence" value="ECO:0007669"/>
    <property type="project" value="InterPro"/>
</dbReference>
<dbReference type="AlphaFoldDB" id="A0A820KH72"/>
<evidence type="ECO:0000256" key="3">
    <source>
        <dbReference type="ARBA" id="ARBA00022676"/>
    </source>
</evidence>
<name>A0A820KH72_9BILA</name>
<dbReference type="PANTHER" id="PTHR21420">
    <property type="entry name" value="GDP-FUCOSE PROTEIN O-FUCOSYLTRANSFERASE 1"/>
    <property type="match status" value="1"/>
</dbReference>